<feature type="signal peptide" evidence="1">
    <location>
        <begin position="1"/>
        <end position="22"/>
    </location>
</feature>
<dbReference type="EMBL" id="VFLP01000008">
    <property type="protein sequence ID" value="TRX96939.1"/>
    <property type="molecule type" value="Genomic_DNA"/>
</dbReference>
<gene>
    <name evidence="2" type="ORF">FHL15_002245</name>
</gene>
<reference evidence="3" key="1">
    <citation type="submission" date="2019-06" db="EMBL/GenBank/DDBJ databases">
        <title>Draft genome sequence of the griseofulvin-producing fungus Xylaria cubensis strain G536.</title>
        <authorList>
            <person name="Mead M.E."/>
            <person name="Raja H.A."/>
            <person name="Steenwyk J.L."/>
            <person name="Knowles S.L."/>
            <person name="Oberlies N.H."/>
            <person name="Rokas A."/>
        </authorList>
    </citation>
    <scope>NUCLEOTIDE SEQUENCE [LARGE SCALE GENOMIC DNA]</scope>
    <source>
        <strain evidence="3">G536</strain>
    </source>
</reference>
<keyword evidence="1" id="KW-0732">Signal</keyword>
<protein>
    <submittedName>
        <fullName evidence="2">Uncharacterized protein</fullName>
    </submittedName>
</protein>
<name>A0A553I9R4_9PEZI</name>
<evidence type="ECO:0000313" key="2">
    <source>
        <dbReference type="EMBL" id="TRX96939.1"/>
    </source>
</evidence>
<keyword evidence="3" id="KW-1185">Reference proteome</keyword>
<dbReference type="Proteomes" id="UP000319160">
    <property type="component" value="Unassembled WGS sequence"/>
</dbReference>
<evidence type="ECO:0000313" key="3">
    <source>
        <dbReference type="Proteomes" id="UP000319160"/>
    </source>
</evidence>
<comment type="caution">
    <text evidence="2">The sequence shown here is derived from an EMBL/GenBank/DDBJ whole genome shotgun (WGS) entry which is preliminary data.</text>
</comment>
<dbReference type="OrthoDB" id="1896086at2759"/>
<dbReference type="PROSITE" id="PS51257">
    <property type="entry name" value="PROKAR_LIPOPROTEIN"/>
    <property type="match status" value="1"/>
</dbReference>
<organism evidence="2 3">
    <name type="scientific">Xylaria flabelliformis</name>
    <dbReference type="NCBI Taxonomy" id="2512241"/>
    <lineage>
        <taxon>Eukaryota</taxon>
        <taxon>Fungi</taxon>
        <taxon>Dikarya</taxon>
        <taxon>Ascomycota</taxon>
        <taxon>Pezizomycotina</taxon>
        <taxon>Sordariomycetes</taxon>
        <taxon>Xylariomycetidae</taxon>
        <taxon>Xylariales</taxon>
        <taxon>Xylariaceae</taxon>
        <taxon>Xylaria</taxon>
    </lineage>
</organism>
<sequence length="634" mass="67896">MTGPKNLLILGLLRLAVPAVLAGGCFSSVRDPDGDPATPNNAKWAECKNSVPPPGGWACTNQNLAFPNLECIIADLKACGNIGAGATVFYSMGAKTVEVRQGFRDQLSPKGVMFNDALGSRWWEALQDDRPDFNLVGQQARQDYLRNLFAIAMAQASSGEVFLATKSRISEADIPGDPGIFQNPTKLPNIWRQMELPNLQRNAAITAITHVDVSNNYQRTTDWRQGDGNILPLPDIDPNSPPAVVKRQDTVTDSCPLPPFPSEIPTSVISTHSSSITPVPTVSCELHNQDPDQGITQAYCLCNGSITLTPLPATSEYSESCAYTTIPASTAFATVTTQTDIWTSNCNACTIIGGIADQETCTTVAGCTPTATPVPTIAAWVGNLSTVNIGNAEDGNGGMDLAREMFTKLKGMCNSGSGCVSDHAEMDNVETVILDGEQPLKPAMYLQDAQYSSQAVLEKMLSVGIASWISVLNNEDLMLCKEVEYEADADETGSGCGQGPIHPSRLRRKVHRDTGELLWERNGLSEERKLAERCVNNCDHPIVCHYQARMCSAPNEITVVMAGDGGPYTNHLNIGVTLDKIDDGFPCEEVAEAITAALAILAPELLGADAFEGVELEAICGVLEDPASIIGHLR</sequence>
<dbReference type="AlphaFoldDB" id="A0A553I9R4"/>
<feature type="chain" id="PRO_5021810309" evidence="1">
    <location>
        <begin position="23"/>
        <end position="634"/>
    </location>
</feature>
<evidence type="ECO:0000256" key="1">
    <source>
        <dbReference type="SAM" id="SignalP"/>
    </source>
</evidence>
<accession>A0A553I9R4</accession>
<proteinExistence type="predicted"/>